<dbReference type="GeneID" id="94335296"/>
<dbReference type="EMBL" id="JALLKP010000001">
    <property type="protein sequence ID" value="KAK2197994.1"/>
    <property type="molecule type" value="Genomic_DNA"/>
</dbReference>
<gene>
    <name evidence="5" type="ORF">BdWA1_000998</name>
</gene>
<accession>A0AAD9UQK2</accession>
<evidence type="ECO:0000259" key="4">
    <source>
        <dbReference type="Pfam" id="PF07808"/>
    </source>
</evidence>
<sequence length="366" mass="43074">MVQLEILDERPSRDFEFEDEESQSNYRNRALERSKLKDEYHLKIENEYQQMKKQTIEESRYMGGDLEHTHLVKGLDYVLLRKIKQDMARTSLDLVDASQDETEREGIGHTEIGFYLYKNYLYHTHPRHRDFKEKFYNTFRLIQKGHKLHRDVSRAESFYKFQLQMDPDENDIPSTTVYNSQTAKDSGRTLTTFIDPSLKAELSDAFEWHHENKMRKRKDRCKLLWSWIFSVPFRPGAMDLEKDEIATDEDEDIFQNAGEYKSDEYNIEYLSMHEGDRGYFSQSGMCCSNPVTSPDNEEDVYKLPKIIRKHRNKEIVTDAYDECYPDVVAQIDSDTETAGNKKQNRAQGRKIAKTAKGNTAQTQSSD</sequence>
<evidence type="ECO:0000256" key="1">
    <source>
        <dbReference type="ARBA" id="ARBA00004123"/>
    </source>
</evidence>
<evidence type="ECO:0000313" key="6">
    <source>
        <dbReference type="Proteomes" id="UP001214638"/>
    </source>
</evidence>
<comment type="caution">
    <text evidence="5">The sequence shown here is derived from an EMBL/GenBank/DDBJ whole genome shotgun (WGS) entry which is preliminary data.</text>
</comment>
<dbReference type="RefSeq" id="XP_067804836.1">
    <property type="nucleotide sequence ID" value="XM_067946045.1"/>
</dbReference>
<feature type="compositionally biased region" description="Basic residues" evidence="3">
    <location>
        <begin position="342"/>
        <end position="353"/>
    </location>
</feature>
<feature type="domain" description="RED-like N-terminal" evidence="4">
    <location>
        <begin position="19"/>
        <end position="182"/>
    </location>
</feature>
<evidence type="ECO:0000256" key="2">
    <source>
        <dbReference type="ARBA" id="ARBA00023242"/>
    </source>
</evidence>
<proteinExistence type="predicted"/>
<evidence type="ECO:0000313" key="5">
    <source>
        <dbReference type="EMBL" id="KAK2197994.1"/>
    </source>
</evidence>
<feature type="region of interest" description="Disordered" evidence="3">
    <location>
        <begin position="334"/>
        <end position="366"/>
    </location>
</feature>
<reference evidence="5" key="1">
    <citation type="journal article" date="2023" name="Nat. Microbiol.">
        <title>Babesia duncani multi-omics identifies virulence factors and drug targets.</title>
        <authorList>
            <person name="Singh P."/>
            <person name="Lonardi S."/>
            <person name="Liang Q."/>
            <person name="Vydyam P."/>
            <person name="Khabirova E."/>
            <person name="Fang T."/>
            <person name="Gihaz S."/>
            <person name="Thekkiniath J."/>
            <person name="Munshi M."/>
            <person name="Abel S."/>
            <person name="Ciampossin L."/>
            <person name="Batugedara G."/>
            <person name="Gupta M."/>
            <person name="Lu X.M."/>
            <person name="Lenz T."/>
            <person name="Chakravarty S."/>
            <person name="Cornillot E."/>
            <person name="Hu Y."/>
            <person name="Ma W."/>
            <person name="Gonzalez L.M."/>
            <person name="Sanchez S."/>
            <person name="Estrada K."/>
            <person name="Sanchez-Flores A."/>
            <person name="Montero E."/>
            <person name="Harb O.S."/>
            <person name="Le Roch K.G."/>
            <person name="Mamoun C.B."/>
        </authorList>
    </citation>
    <scope>NUCLEOTIDE SEQUENCE</scope>
    <source>
        <strain evidence="5">WA1</strain>
    </source>
</reference>
<keyword evidence="2" id="KW-0539">Nucleus</keyword>
<dbReference type="KEGG" id="bdw:94335296"/>
<protein>
    <submittedName>
        <fullName evidence="5">Bifunctional Protein Red-like/RED-like</fullName>
    </submittedName>
</protein>
<dbReference type="InterPro" id="IPR039896">
    <property type="entry name" value="Red-like"/>
</dbReference>
<evidence type="ECO:0000256" key="3">
    <source>
        <dbReference type="SAM" id="MobiDB-lite"/>
    </source>
</evidence>
<dbReference type="PANTHER" id="PTHR12765">
    <property type="entry name" value="RED PROTEIN IK FACTOR CYTOKINE IK"/>
    <property type="match status" value="1"/>
</dbReference>
<keyword evidence="6" id="KW-1185">Reference proteome</keyword>
<comment type="subcellular location">
    <subcellularLocation>
        <location evidence="1">Nucleus</location>
    </subcellularLocation>
</comment>
<dbReference type="GO" id="GO:0005634">
    <property type="term" value="C:nucleus"/>
    <property type="evidence" value="ECO:0007669"/>
    <property type="project" value="UniProtKB-SubCell"/>
</dbReference>
<dbReference type="AlphaFoldDB" id="A0AAD9UQK2"/>
<dbReference type="Proteomes" id="UP001214638">
    <property type="component" value="Unassembled WGS sequence"/>
</dbReference>
<dbReference type="InterPro" id="IPR012916">
    <property type="entry name" value="RED_N"/>
</dbReference>
<organism evidence="5 6">
    <name type="scientific">Babesia duncani</name>
    <dbReference type="NCBI Taxonomy" id="323732"/>
    <lineage>
        <taxon>Eukaryota</taxon>
        <taxon>Sar</taxon>
        <taxon>Alveolata</taxon>
        <taxon>Apicomplexa</taxon>
        <taxon>Aconoidasida</taxon>
        <taxon>Piroplasmida</taxon>
        <taxon>Babesiidae</taxon>
        <taxon>Babesia</taxon>
    </lineage>
</organism>
<dbReference type="Pfam" id="PF07808">
    <property type="entry name" value="RED_N"/>
    <property type="match status" value="1"/>
</dbReference>
<feature type="compositionally biased region" description="Polar residues" evidence="3">
    <location>
        <begin position="356"/>
        <end position="366"/>
    </location>
</feature>
<name>A0AAD9UQK2_9APIC</name>